<dbReference type="InterPro" id="IPR002545">
    <property type="entry name" value="CheW-lke_dom"/>
</dbReference>
<sequence>MSDPTPTLPAAGTTLEVLTFGMGGETFALDAVLVREILDIVPCTPVPGADALVGHVINFRGRVIPLADLRPAFGMEKAQVTADSRIIVIELTIDDEPLLIGLTTDSVDEVATLPADDCEQPPAIGMRWPRDHVRCLVRRAHDIVVLPDLQSLFHALATRAGVSTIH</sequence>
<dbReference type="Gene3D" id="2.30.30.40">
    <property type="entry name" value="SH3 Domains"/>
    <property type="match status" value="1"/>
</dbReference>
<evidence type="ECO:0000259" key="1">
    <source>
        <dbReference type="PROSITE" id="PS50851"/>
    </source>
</evidence>
<dbReference type="PROSITE" id="PS50851">
    <property type="entry name" value="CHEW"/>
    <property type="match status" value="1"/>
</dbReference>
<evidence type="ECO:0000313" key="3">
    <source>
        <dbReference type="Proteomes" id="UP001500523"/>
    </source>
</evidence>
<accession>A0ABP7DDI6</accession>
<protein>
    <submittedName>
        <fullName evidence="2">Chemotaxis protein CheW</fullName>
    </submittedName>
</protein>
<dbReference type="Proteomes" id="UP001500523">
    <property type="component" value="Unassembled WGS sequence"/>
</dbReference>
<gene>
    <name evidence="2" type="ORF">GCM10022268_12240</name>
</gene>
<keyword evidence="3" id="KW-1185">Reference proteome</keyword>
<dbReference type="SUPFAM" id="SSF50341">
    <property type="entry name" value="CheW-like"/>
    <property type="match status" value="1"/>
</dbReference>
<dbReference type="PANTHER" id="PTHR22617:SF23">
    <property type="entry name" value="CHEMOTAXIS PROTEIN CHEW"/>
    <property type="match status" value="1"/>
</dbReference>
<proteinExistence type="predicted"/>
<organism evidence="2 3">
    <name type="scientific">Sphingomonas cynarae</name>
    <dbReference type="NCBI Taxonomy" id="930197"/>
    <lineage>
        <taxon>Bacteria</taxon>
        <taxon>Pseudomonadati</taxon>
        <taxon>Pseudomonadota</taxon>
        <taxon>Alphaproteobacteria</taxon>
        <taxon>Sphingomonadales</taxon>
        <taxon>Sphingomonadaceae</taxon>
        <taxon>Sphingomonas</taxon>
    </lineage>
</organism>
<dbReference type="Gene3D" id="2.40.50.180">
    <property type="entry name" value="CheA-289, Domain 4"/>
    <property type="match status" value="1"/>
</dbReference>
<name>A0ABP7DDI6_9SPHN</name>
<dbReference type="RefSeq" id="WP_344692481.1">
    <property type="nucleotide sequence ID" value="NZ_BAABBF010000002.1"/>
</dbReference>
<dbReference type="SMART" id="SM00260">
    <property type="entry name" value="CheW"/>
    <property type="match status" value="1"/>
</dbReference>
<reference evidence="3" key="1">
    <citation type="journal article" date="2019" name="Int. J. Syst. Evol. Microbiol.">
        <title>The Global Catalogue of Microorganisms (GCM) 10K type strain sequencing project: providing services to taxonomists for standard genome sequencing and annotation.</title>
        <authorList>
            <consortium name="The Broad Institute Genomics Platform"/>
            <consortium name="The Broad Institute Genome Sequencing Center for Infectious Disease"/>
            <person name="Wu L."/>
            <person name="Ma J."/>
        </authorList>
    </citation>
    <scope>NUCLEOTIDE SEQUENCE [LARGE SCALE GENOMIC DNA]</scope>
    <source>
        <strain evidence="3">JCM 17498</strain>
    </source>
</reference>
<dbReference type="InterPro" id="IPR036061">
    <property type="entry name" value="CheW-like_dom_sf"/>
</dbReference>
<dbReference type="EMBL" id="BAABBF010000002">
    <property type="protein sequence ID" value="GAA3704199.1"/>
    <property type="molecule type" value="Genomic_DNA"/>
</dbReference>
<dbReference type="Pfam" id="PF01584">
    <property type="entry name" value="CheW"/>
    <property type="match status" value="1"/>
</dbReference>
<dbReference type="PANTHER" id="PTHR22617">
    <property type="entry name" value="CHEMOTAXIS SENSOR HISTIDINE KINASE-RELATED"/>
    <property type="match status" value="1"/>
</dbReference>
<evidence type="ECO:0000313" key="2">
    <source>
        <dbReference type="EMBL" id="GAA3704199.1"/>
    </source>
</evidence>
<dbReference type="InterPro" id="IPR039315">
    <property type="entry name" value="CheW"/>
</dbReference>
<comment type="caution">
    <text evidence="2">The sequence shown here is derived from an EMBL/GenBank/DDBJ whole genome shotgun (WGS) entry which is preliminary data.</text>
</comment>
<feature type="domain" description="CheW-like" evidence="1">
    <location>
        <begin position="14"/>
        <end position="158"/>
    </location>
</feature>